<evidence type="ECO:0000313" key="2">
    <source>
        <dbReference type="Proteomes" id="UP000824056"/>
    </source>
</evidence>
<accession>A0A9D2FQL3</accession>
<organism evidence="1 2">
    <name type="scientific">Candidatus Blautia pullicola</name>
    <dbReference type="NCBI Taxonomy" id="2838498"/>
    <lineage>
        <taxon>Bacteria</taxon>
        <taxon>Bacillati</taxon>
        <taxon>Bacillota</taxon>
        <taxon>Clostridia</taxon>
        <taxon>Lachnospirales</taxon>
        <taxon>Lachnospiraceae</taxon>
        <taxon>Blautia</taxon>
    </lineage>
</organism>
<name>A0A9D2FQL3_9FIRM</name>
<dbReference type="EMBL" id="DXBG01000069">
    <property type="protein sequence ID" value="HIZ64861.1"/>
    <property type="molecule type" value="Genomic_DNA"/>
</dbReference>
<gene>
    <name evidence="1" type="ORF">H9809_03010</name>
</gene>
<comment type="caution">
    <text evidence="1">The sequence shown here is derived from an EMBL/GenBank/DDBJ whole genome shotgun (WGS) entry which is preliminary data.</text>
</comment>
<sequence>MKNREEAHRQRQYEHIITSSNTIHREIYEAGEGNFQDIRERILSIVMNGFVLWVLKSAQKQGVKRLYFLARDGYFMYQCSKIYCEKFQLPIECRYLSCSRYSVRIPTYYLDMETALKHICRGGIDVTWNKIVSRGGLNEEERKDILKLLGVWEKRKERIPYSDLEQVRRKLKQCPEFLKIVEENSRKAYPAFCGYLKQEGLLEEKKAALVDSGWTGSMQKSLESALGYMGRKEKLRGYYWGLYELENIRERKRYHCYYFSPENGLRRKVFFSNCLFEAVFSAPTGMTMGYFKKNKKFHPQYGPVREKHRQFMLEMERVLLPYTQSVAARLKSPEQIEEKEEQKLAEKLLRLFMGNPTPEEARIYGSLEFSDDILDREHQQVAVNMDRQELRKNHVWNKGLLMLGIRKGNVKESGWFEGSAVRYGVWKKYHLWMYRLYKYLLYMRKKQKYFSS</sequence>
<dbReference type="Proteomes" id="UP000824056">
    <property type="component" value="Unassembled WGS sequence"/>
</dbReference>
<reference evidence="1" key="2">
    <citation type="submission" date="2021-04" db="EMBL/GenBank/DDBJ databases">
        <authorList>
            <person name="Gilroy R."/>
        </authorList>
    </citation>
    <scope>NUCLEOTIDE SEQUENCE</scope>
    <source>
        <strain evidence="1">1068</strain>
    </source>
</reference>
<proteinExistence type="predicted"/>
<dbReference type="AlphaFoldDB" id="A0A9D2FQL3"/>
<protein>
    <submittedName>
        <fullName evidence="1">Uncharacterized protein</fullName>
    </submittedName>
</protein>
<evidence type="ECO:0000313" key="1">
    <source>
        <dbReference type="EMBL" id="HIZ64861.1"/>
    </source>
</evidence>
<reference evidence="1" key="1">
    <citation type="journal article" date="2021" name="PeerJ">
        <title>Extensive microbial diversity within the chicken gut microbiome revealed by metagenomics and culture.</title>
        <authorList>
            <person name="Gilroy R."/>
            <person name="Ravi A."/>
            <person name="Getino M."/>
            <person name="Pursley I."/>
            <person name="Horton D.L."/>
            <person name="Alikhan N.F."/>
            <person name="Baker D."/>
            <person name="Gharbi K."/>
            <person name="Hall N."/>
            <person name="Watson M."/>
            <person name="Adriaenssens E.M."/>
            <person name="Foster-Nyarko E."/>
            <person name="Jarju S."/>
            <person name="Secka A."/>
            <person name="Antonio M."/>
            <person name="Oren A."/>
            <person name="Chaudhuri R.R."/>
            <person name="La Ragione R."/>
            <person name="Hildebrand F."/>
            <person name="Pallen M.J."/>
        </authorList>
    </citation>
    <scope>NUCLEOTIDE SEQUENCE</scope>
    <source>
        <strain evidence="1">1068</strain>
    </source>
</reference>